<gene>
    <name evidence="1" type="ORF">dnm_037510</name>
</gene>
<sequence length="46" mass="5418">MGRWNGIFNASKMLNGFHTSVASVSDFFDNFKKRIFKQIVQIVKYF</sequence>
<dbReference type="Proteomes" id="UP000663722">
    <property type="component" value="Chromosome"/>
</dbReference>
<accession>A0A975GN89</accession>
<dbReference type="KEGG" id="dmm:dnm_037510"/>
<evidence type="ECO:0000313" key="1">
    <source>
        <dbReference type="EMBL" id="QTA87716.1"/>
    </source>
</evidence>
<keyword evidence="2" id="KW-1185">Reference proteome</keyword>
<organism evidence="1 2">
    <name type="scientific">Desulfonema magnum</name>
    <dbReference type="NCBI Taxonomy" id="45655"/>
    <lineage>
        <taxon>Bacteria</taxon>
        <taxon>Pseudomonadati</taxon>
        <taxon>Thermodesulfobacteriota</taxon>
        <taxon>Desulfobacteria</taxon>
        <taxon>Desulfobacterales</taxon>
        <taxon>Desulfococcaceae</taxon>
        <taxon>Desulfonema</taxon>
    </lineage>
</organism>
<dbReference type="AlphaFoldDB" id="A0A975GN89"/>
<name>A0A975GN89_9BACT</name>
<evidence type="ECO:0000313" key="2">
    <source>
        <dbReference type="Proteomes" id="UP000663722"/>
    </source>
</evidence>
<reference evidence="1" key="1">
    <citation type="journal article" date="2021" name="Microb. Physiol.">
        <title>Proteogenomic Insights into the Physiology of Marine, Sulfate-Reducing, Filamentous Desulfonema limicola and Desulfonema magnum.</title>
        <authorList>
            <person name="Schnaars V."/>
            <person name="Wohlbrand L."/>
            <person name="Scheve S."/>
            <person name="Hinrichs C."/>
            <person name="Reinhardt R."/>
            <person name="Rabus R."/>
        </authorList>
    </citation>
    <scope>NUCLEOTIDE SEQUENCE</scope>
    <source>
        <strain evidence="1">4be13</strain>
    </source>
</reference>
<proteinExistence type="predicted"/>
<dbReference type="EMBL" id="CP061800">
    <property type="protein sequence ID" value="QTA87716.1"/>
    <property type="molecule type" value="Genomic_DNA"/>
</dbReference>
<protein>
    <submittedName>
        <fullName evidence="1">Uncharacterized protein</fullName>
    </submittedName>
</protein>